<evidence type="ECO:0000256" key="6">
    <source>
        <dbReference type="SAM" id="Coils"/>
    </source>
</evidence>
<dbReference type="SUPFAM" id="SSF55785">
    <property type="entry name" value="PYP-like sensor domain (PAS domain)"/>
    <property type="match status" value="2"/>
</dbReference>
<keyword evidence="7" id="KW-0472">Membrane</keyword>
<reference evidence="10 11" key="1">
    <citation type="submission" date="2017-05" db="EMBL/GenBank/DDBJ databases">
        <title>Genomic insights into alkan degradation activity of Oleiphilus messinensis.</title>
        <authorList>
            <person name="Kozyavkin S.A."/>
            <person name="Slesarev A.I."/>
            <person name="Golyshin P.N."/>
            <person name="Korzhenkov A."/>
            <person name="Golyshina O.N."/>
            <person name="Toshchakov S.V."/>
        </authorList>
    </citation>
    <scope>NUCLEOTIDE SEQUENCE [LARGE SCALE GENOMIC DNA]</scope>
    <source>
        <strain evidence="10 11">ME102</strain>
    </source>
</reference>
<dbReference type="KEGG" id="ome:OLMES_3909"/>
<dbReference type="GO" id="GO:0006935">
    <property type="term" value="P:chemotaxis"/>
    <property type="evidence" value="ECO:0007669"/>
    <property type="project" value="TreeGrafter"/>
</dbReference>
<organism evidence="10 11">
    <name type="scientific">Oleiphilus messinensis</name>
    <dbReference type="NCBI Taxonomy" id="141451"/>
    <lineage>
        <taxon>Bacteria</taxon>
        <taxon>Pseudomonadati</taxon>
        <taxon>Pseudomonadota</taxon>
        <taxon>Gammaproteobacteria</taxon>
        <taxon>Oceanospirillales</taxon>
        <taxon>Oleiphilaceae</taxon>
        <taxon>Oleiphilus</taxon>
    </lineage>
</organism>
<dbReference type="Pfam" id="PF13188">
    <property type="entry name" value="PAS_8"/>
    <property type="match status" value="2"/>
</dbReference>
<evidence type="ECO:0000256" key="5">
    <source>
        <dbReference type="PROSITE-ProRule" id="PRU00284"/>
    </source>
</evidence>
<evidence type="ECO:0000313" key="11">
    <source>
        <dbReference type="Proteomes" id="UP000196027"/>
    </source>
</evidence>
<evidence type="ECO:0000256" key="4">
    <source>
        <dbReference type="ARBA" id="ARBA00029447"/>
    </source>
</evidence>
<evidence type="ECO:0000259" key="9">
    <source>
        <dbReference type="PROSITE" id="PS50112"/>
    </source>
</evidence>
<feature type="domain" description="Methyl-accepting transducer" evidence="8">
    <location>
        <begin position="602"/>
        <end position="831"/>
    </location>
</feature>
<evidence type="ECO:0000259" key="8">
    <source>
        <dbReference type="PROSITE" id="PS50111"/>
    </source>
</evidence>
<dbReference type="FunFam" id="3.30.450.20:FF:000075">
    <property type="entry name" value="Methyl-accepting chemotaxis protein"/>
    <property type="match status" value="2"/>
</dbReference>
<dbReference type="Proteomes" id="UP000196027">
    <property type="component" value="Chromosome"/>
</dbReference>
<evidence type="ECO:0000256" key="7">
    <source>
        <dbReference type="SAM" id="Phobius"/>
    </source>
</evidence>
<dbReference type="InterPro" id="IPR004089">
    <property type="entry name" value="MCPsignal_dom"/>
</dbReference>
<dbReference type="InterPro" id="IPR003660">
    <property type="entry name" value="HAMP_dom"/>
</dbReference>
<comment type="subcellular location">
    <subcellularLocation>
        <location evidence="1">Membrane</location>
    </subcellularLocation>
</comment>
<evidence type="ECO:0000313" key="10">
    <source>
        <dbReference type="EMBL" id="ARU57929.1"/>
    </source>
</evidence>
<dbReference type="CDD" id="cd00130">
    <property type="entry name" value="PAS"/>
    <property type="match status" value="1"/>
</dbReference>
<dbReference type="Pfam" id="PF00015">
    <property type="entry name" value="MCPsignal"/>
    <property type="match status" value="1"/>
</dbReference>
<dbReference type="Pfam" id="PF18947">
    <property type="entry name" value="HAMP_2"/>
    <property type="match status" value="1"/>
</dbReference>
<keyword evidence="6" id="KW-0175">Coiled coil</keyword>
<keyword evidence="2" id="KW-0488">Methylation</keyword>
<dbReference type="InterPro" id="IPR051310">
    <property type="entry name" value="MCP_chemotaxis"/>
</dbReference>
<dbReference type="FunFam" id="1.10.287.950:FF:000001">
    <property type="entry name" value="Methyl-accepting chemotaxis sensory transducer"/>
    <property type="match status" value="1"/>
</dbReference>
<feature type="transmembrane region" description="Helical" evidence="7">
    <location>
        <begin position="169"/>
        <end position="189"/>
    </location>
</feature>
<keyword evidence="11" id="KW-1185">Reference proteome</keyword>
<feature type="domain" description="PAS" evidence="9">
    <location>
        <begin position="383"/>
        <end position="418"/>
    </location>
</feature>
<dbReference type="SMART" id="SM00283">
    <property type="entry name" value="MA"/>
    <property type="match status" value="1"/>
</dbReference>
<name>A0A1Y0ICR6_9GAMM</name>
<dbReference type="GO" id="GO:0004888">
    <property type="term" value="F:transmembrane signaling receptor activity"/>
    <property type="evidence" value="ECO:0007669"/>
    <property type="project" value="TreeGrafter"/>
</dbReference>
<dbReference type="AlphaFoldDB" id="A0A1Y0ICR6"/>
<proteinExistence type="inferred from homology"/>
<accession>A0A1Y0ICR6</accession>
<dbReference type="EMBL" id="CP021425">
    <property type="protein sequence ID" value="ARU57929.1"/>
    <property type="molecule type" value="Genomic_DNA"/>
</dbReference>
<evidence type="ECO:0000256" key="2">
    <source>
        <dbReference type="ARBA" id="ARBA00022481"/>
    </source>
</evidence>
<dbReference type="PANTHER" id="PTHR43531:SF14">
    <property type="entry name" value="METHYL-ACCEPTING CHEMOTAXIS PROTEIN I-RELATED"/>
    <property type="match status" value="1"/>
</dbReference>
<comment type="similarity">
    <text evidence="4">Belongs to the methyl-accepting chemotaxis (MCP) protein family.</text>
</comment>
<keyword evidence="7" id="KW-1133">Transmembrane helix</keyword>
<gene>
    <name evidence="10" type="ORF">OLMES_3909</name>
</gene>
<dbReference type="InterPro" id="IPR000014">
    <property type="entry name" value="PAS"/>
</dbReference>
<dbReference type="GO" id="GO:0005886">
    <property type="term" value="C:plasma membrane"/>
    <property type="evidence" value="ECO:0007669"/>
    <property type="project" value="TreeGrafter"/>
</dbReference>
<dbReference type="CDD" id="cd11386">
    <property type="entry name" value="MCP_signal"/>
    <property type="match status" value="1"/>
</dbReference>
<dbReference type="Gene3D" id="3.30.450.20">
    <property type="entry name" value="PAS domain"/>
    <property type="match status" value="2"/>
</dbReference>
<dbReference type="PANTHER" id="PTHR43531">
    <property type="entry name" value="PROTEIN ICFG"/>
    <property type="match status" value="1"/>
</dbReference>
<dbReference type="PROSITE" id="PS50111">
    <property type="entry name" value="CHEMOTAXIS_TRANSDUC_2"/>
    <property type="match status" value="1"/>
</dbReference>
<dbReference type="SUPFAM" id="SSF58104">
    <property type="entry name" value="Methyl-accepting chemotaxis protein (MCP) signaling domain"/>
    <property type="match status" value="1"/>
</dbReference>
<protein>
    <submittedName>
        <fullName evidence="10">PAS sensor-containing methyl-accepting chemotaxis sensory transducer</fullName>
    </submittedName>
</protein>
<dbReference type="Gene3D" id="1.10.287.950">
    <property type="entry name" value="Methyl-accepting chemotaxis protein"/>
    <property type="match status" value="1"/>
</dbReference>
<dbReference type="PROSITE" id="PS50112">
    <property type="entry name" value="PAS"/>
    <property type="match status" value="1"/>
</dbReference>
<evidence type="ECO:0000256" key="3">
    <source>
        <dbReference type="ARBA" id="ARBA00023224"/>
    </source>
</evidence>
<keyword evidence="7" id="KW-0812">Transmembrane</keyword>
<evidence type="ECO:0000256" key="1">
    <source>
        <dbReference type="ARBA" id="ARBA00004370"/>
    </source>
</evidence>
<sequence>MLFGAFALVILLTIVANLIITSTVSEGHGSAEREKTALAKMEVANRIVHDFDRMRFELTNFAIGMTDQAEQAAQEYGRKIRQDLDQLADLGVETEINEPLIDQYYQAKQRAIGHYINDNRLLGNQMNAEAARLAKEIQTYTDELNSELTRDAENAAEIVERSFIQVERVLLIMVVAVVGVSMLLGYLIIRYTGQRLGGELSEIQHIAEAISRNRLDLDLREAGESVGIYAAMVTMRDNLRTRMAREAEQLKETNKIKQALDICATNVMMADADFNIVYMNNAVKKMFKAAEPALQSELKHFNADNLMGQCVDIFHKNKQHQRQLIAGLTDVYRGQIKVGGRTFNLIATPVVDESGERLGTVVEWEDVTDELARQEQEQMKASENERIRQALDNVSANVMVADADRNIIYMNDAVRETLTDAEADIQKALPNFAVNKLIGGSIDQFHVNPSHQVQILNSLKAPHAASIVVGGRHMDLNISPVIGDDNERLGSVVEWKDRTHEVSIEREVDEIIAAASKGDLSKRIALQGKAGFFAKLSEGINALIDTSERILSDVGATFAAMSQGNLTQTINRDYSGEFDKIKQDANKTLNQVNEVISQISQAAATVSTAADEIARGNADLSERTERQASALEETASSMEEMTSTVKQSSENANAANQLANNAREKAQMGGEVVKQAVVAMNDILKASRQINDIIAVIDEIAFQTNLLALNAAVEAARAGEQGRGFAVVAGEVRNLSKRSADAARKIKELIKDSMSKVEVGSDLVNQSGETLTSIVSAVERVAKTVADIDHSASEQTDGITQINQAIAQMDENTQQNAAMVEESTSASQAMKEQATHMTKLVSFFSLSQASLGPGSEGGSRGVLAQDAGYQTSASVSYRNTTKAPAAIPSEWDDEWDEF</sequence>
<keyword evidence="3 5" id="KW-0807">Transducer</keyword>
<dbReference type="GO" id="GO:0007165">
    <property type="term" value="P:signal transduction"/>
    <property type="evidence" value="ECO:0007669"/>
    <property type="project" value="UniProtKB-KW"/>
</dbReference>
<feature type="coiled-coil region" evidence="6">
    <location>
        <begin position="621"/>
        <end position="665"/>
    </location>
</feature>
<dbReference type="InterPro" id="IPR035965">
    <property type="entry name" value="PAS-like_dom_sf"/>
</dbReference>